<comment type="similarity">
    <text evidence="1 9">Belongs to the peptidase M3 family.</text>
</comment>
<name>A0A399F1H6_9DEIN</name>
<evidence type="ECO:0000256" key="3">
    <source>
        <dbReference type="ARBA" id="ARBA00022723"/>
    </source>
</evidence>
<dbReference type="Pfam" id="PF01432">
    <property type="entry name" value="Peptidase_M3"/>
    <property type="match status" value="1"/>
</dbReference>
<dbReference type="Proteomes" id="UP000265341">
    <property type="component" value="Unassembled WGS sequence"/>
</dbReference>
<dbReference type="SUPFAM" id="SSF55486">
    <property type="entry name" value="Metalloproteases ('zincins'), catalytic domain"/>
    <property type="match status" value="1"/>
</dbReference>
<dbReference type="InterPro" id="IPR045090">
    <property type="entry name" value="Pept_M3A_M3B"/>
</dbReference>
<dbReference type="FunFam" id="3.40.390.10:FF:000009">
    <property type="entry name" value="Oligopeptidase A"/>
    <property type="match status" value="1"/>
</dbReference>
<evidence type="ECO:0000256" key="2">
    <source>
        <dbReference type="ARBA" id="ARBA00022670"/>
    </source>
</evidence>
<evidence type="ECO:0000256" key="9">
    <source>
        <dbReference type="RuleBase" id="RU003435"/>
    </source>
</evidence>
<comment type="cofactor">
    <cofactor evidence="9">
        <name>Zn(2+)</name>
        <dbReference type="ChEBI" id="CHEBI:29105"/>
    </cofactor>
    <text evidence="9">Binds 1 zinc ion.</text>
</comment>
<dbReference type="CDD" id="cd06456">
    <property type="entry name" value="M3A_DCP"/>
    <property type="match status" value="1"/>
</dbReference>
<dbReference type="Gene3D" id="1.10.1370.40">
    <property type="match status" value="1"/>
</dbReference>
<evidence type="ECO:0000259" key="10">
    <source>
        <dbReference type="Pfam" id="PF01432"/>
    </source>
</evidence>
<comment type="catalytic activity">
    <reaction evidence="7">
        <text>Hydrolysis of oligopeptides, with broad specificity. Gly or Ala commonly occur as P1 or P1' residues, but more distant residues are also important, as is shown by the fact that Z-Gly-Pro-Gly-|-Gly-Pro-Ala is cleaved, but not Z-(Gly)(5).</text>
        <dbReference type="EC" id="3.4.24.70"/>
    </reaction>
</comment>
<keyword evidence="2 9" id="KW-0645">Protease</keyword>
<evidence type="ECO:0000256" key="5">
    <source>
        <dbReference type="ARBA" id="ARBA00022833"/>
    </source>
</evidence>
<dbReference type="InterPro" id="IPR034005">
    <property type="entry name" value="M3A_DCP"/>
</dbReference>
<evidence type="ECO:0000256" key="8">
    <source>
        <dbReference type="ARBA" id="ARBA00026100"/>
    </source>
</evidence>
<dbReference type="InterPro" id="IPR045666">
    <property type="entry name" value="OpdA_N"/>
</dbReference>
<dbReference type="RefSeq" id="WP_119275498.1">
    <property type="nucleotide sequence ID" value="NZ_QWLA01000001.1"/>
</dbReference>
<dbReference type="InterPro" id="IPR001567">
    <property type="entry name" value="Pept_M3A_M3B_dom"/>
</dbReference>
<dbReference type="Gene3D" id="1.10.1370.10">
    <property type="entry name" value="Neurolysin, domain 3"/>
    <property type="match status" value="1"/>
</dbReference>
<dbReference type="PANTHER" id="PTHR43660">
    <property type="entry name" value="DIPEPTIDYL CARBOXYPEPTIDASE"/>
    <property type="match status" value="1"/>
</dbReference>
<dbReference type="InterPro" id="IPR024077">
    <property type="entry name" value="Neurolysin/TOP_dom2"/>
</dbReference>
<keyword evidence="13" id="KW-1185">Reference proteome</keyword>
<proteinExistence type="inferred from homology"/>
<evidence type="ECO:0000256" key="6">
    <source>
        <dbReference type="ARBA" id="ARBA00023049"/>
    </source>
</evidence>
<dbReference type="GO" id="GO:0046872">
    <property type="term" value="F:metal ion binding"/>
    <property type="evidence" value="ECO:0007669"/>
    <property type="project" value="UniProtKB-UniRule"/>
</dbReference>
<feature type="domain" description="Oligopeptidase A N-terminal" evidence="11">
    <location>
        <begin position="28"/>
        <end position="149"/>
    </location>
</feature>
<comment type="caution">
    <text evidence="12">The sequence shown here is derived from an EMBL/GenBank/DDBJ whole genome shotgun (WGS) entry which is preliminary data.</text>
</comment>
<evidence type="ECO:0000256" key="4">
    <source>
        <dbReference type="ARBA" id="ARBA00022801"/>
    </source>
</evidence>
<dbReference type="Gene3D" id="3.40.390.10">
    <property type="entry name" value="Collagenase (Catalytic Domain)"/>
    <property type="match status" value="1"/>
</dbReference>
<dbReference type="InterPro" id="IPR024079">
    <property type="entry name" value="MetalloPept_cat_dom_sf"/>
</dbReference>
<dbReference type="Pfam" id="PF19310">
    <property type="entry name" value="TOP_N"/>
    <property type="match status" value="1"/>
</dbReference>
<gene>
    <name evidence="12" type="primary">prlC</name>
    <name evidence="12" type="ORF">Mrose_00128</name>
</gene>
<dbReference type="EMBL" id="QWLA01000001">
    <property type="protein sequence ID" value="RIH89903.1"/>
    <property type="molecule type" value="Genomic_DNA"/>
</dbReference>
<dbReference type="GO" id="GO:0006508">
    <property type="term" value="P:proteolysis"/>
    <property type="evidence" value="ECO:0007669"/>
    <property type="project" value="UniProtKB-KW"/>
</dbReference>
<keyword evidence="5 9" id="KW-0862">Zinc</keyword>
<dbReference type="GO" id="GO:0005829">
    <property type="term" value="C:cytosol"/>
    <property type="evidence" value="ECO:0007669"/>
    <property type="project" value="UniProtKB-ARBA"/>
</dbReference>
<evidence type="ECO:0000259" key="11">
    <source>
        <dbReference type="Pfam" id="PF19310"/>
    </source>
</evidence>
<dbReference type="AlphaFoldDB" id="A0A399F1H6"/>
<dbReference type="PANTHER" id="PTHR43660:SF1">
    <property type="entry name" value="DIPEPTIDYL CARBOXYPEPTIDASE"/>
    <property type="match status" value="1"/>
</dbReference>
<evidence type="ECO:0000256" key="1">
    <source>
        <dbReference type="ARBA" id="ARBA00006040"/>
    </source>
</evidence>
<evidence type="ECO:0000313" key="12">
    <source>
        <dbReference type="EMBL" id="RIH89903.1"/>
    </source>
</evidence>
<evidence type="ECO:0000313" key="13">
    <source>
        <dbReference type="Proteomes" id="UP000265341"/>
    </source>
</evidence>
<dbReference type="OrthoDB" id="9773538at2"/>
<sequence>MAENPLLDLGFEIPFGRIRPEHVEEAVTTLIAEAQREFEAILTVRGERTYANTLGALDRLGERLQRAFRVVAHLESVRTTPELRRAYNATLPQVTAFYSKIQLSSELYEALKAYASTPEARRLSPTKRRFLQLTLDSFRREGADLPPEKKARLEAINTRLAELTSKYSQNVLDSTAAFELYLEEHQLSGLPQSARQAARQAAIAKGREGWRFTLQAPSYLALMTYLDDPAIRKQVYLAYNNRATEEGRDNRPLIGEILALRQEKAELLGYAHFADLVLEERMAKNGATAVAFERDLAERYRPYFERENAELQAFRRRLEGPDAPALEPWDVAYYAEKQRQAVYDFDEETLRPYFSLEKVLEGLFELCGRVFGIRVEPAQAEGWHPEVKSYNLYDPQGRFTARFYTDWFPREDKRGGAWMNYFITGNRDGVFEPHLALMCANLTPPVGDQPALLTHREVETIFHEFGHLLHHALSNVEVKSLAGTNVPWDFVELPSQIMENWCWEREALDLFARHYQTGEPIPDELFQRMQRARTYRAANNTMRQLAFGTVDLAMHIDYTPHNGDLMRYTRQIMAAFSPAPLPEEYGMIASFSHLFGSPVGYAAGYYSYKWAEVLDADAFSRFQAEGIFNPQTGRDFLEHILSKGNSDDPAQLFRNFMGRDPNPEALLRRTGLLD</sequence>
<accession>A0A399F1H6</accession>
<feature type="domain" description="Peptidase M3A/M3B catalytic" evidence="10">
    <location>
        <begin position="222"/>
        <end position="671"/>
    </location>
</feature>
<organism evidence="12 13">
    <name type="scientific">Calidithermus roseus</name>
    <dbReference type="NCBI Taxonomy" id="1644118"/>
    <lineage>
        <taxon>Bacteria</taxon>
        <taxon>Thermotogati</taxon>
        <taxon>Deinococcota</taxon>
        <taxon>Deinococci</taxon>
        <taxon>Thermales</taxon>
        <taxon>Thermaceae</taxon>
        <taxon>Calidithermus</taxon>
    </lineage>
</organism>
<dbReference type="GO" id="GO:0004222">
    <property type="term" value="F:metalloendopeptidase activity"/>
    <property type="evidence" value="ECO:0007669"/>
    <property type="project" value="UniProtKB-EC"/>
</dbReference>
<keyword evidence="3 9" id="KW-0479">Metal-binding</keyword>
<evidence type="ECO:0000256" key="7">
    <source>
        <dbReference type="ARBA" id="ARBA00024603"/>
    </source>
</evidence>
<keyword evidence="4 9" id="KW-0378">Hydrolase</keyword>
<reference evidence="12 13" key="1">
    <citation type="submission" date="2018-08" db="EMBL/GenBank/DDBJ databases">
        <title>Meiothermus roseus NBRC 110900 genome sequencing project.</title>
        <authorList>
            <person name="Da Costa M.S."/>
            <person name="Albuquerque L."/>
            <person name="Raposo P."/>
            <person name="Froufe H.J.C."/>
            <person name="Barroso C.S."/>
            <person name="Egas C."/>
        </authorList>
    </citation>
    <scope>NUCLEOTIDE SEQUENCE [LARGE SCALE GENOMIC DNA]</scope>
    <source>
        <strain evidence="12 13">NBRC 110900</strain>
    </source>
</reference>
<protein>
    <recommendedName>
        <fullName evidence="8">oligopeptidase A</fullName>
        <ecNumber evidence="8">3.4.24.70</ecNumber>
    </recommendedName>
</protein>
<keyword evidence="6 9" id="KW-0482">Metalloprotease</keyword>
<dbReference type="EC" id="3.4.24.70" evidence="8"/>